<dbReference type="GO" id="GO:0016491">
    <property type="term" value="F:oxidoreductase activity"/>
    <property type="evidence" value="ECO:0007669"/>
    <property type="project" value="UniProtKB-KW"/>
</dbReference>
<dbReference type="CDD" id="cd05374">
    <property type="entry name" value="17beta-HSD-like_SDR_c"/>
    <property type="match status" value="1"/>
</dbReference>
<dbReference type="InterPro" id="IPR020904">
    <property type="entry name" value="Sc_DH/Rdtase_CS"/>
</dbReference>
<evidence type="ECO:0000256" key="3">
    <source>
        <dbReference type="RuleBase" id="RU000363"/>
    </source>
</evidence>
<dbReference type="PRINTS" id="PR00081">
    <property type="entry name" value="GDHRDH"/>
</dbReference>
<dbReference type="PANTHER" id="PTHR43976">
    <property type="entry name" value="SHORT CHAIN DEHYDROGENASE"/>
    <property type="match status" value="1"/>
</dbReference>
<gene>
    <name evidence="4" type="ORF">BE04_16355</name>
</gene>
<reference evidence="4 5" key="1">
    <citation type="submission" date="2014-02" db="EMBL/GenBank/DDBJ databases">
        <title>The small core and large imbalanced accessory genome model reveals a collaborative survival strategy of Sorangium cellulosum strains in nature.</title>
        <authorList>
            <person name="Han K."/>
            <person name="Peng R."/>
            <person name="Blom J."/>
            <person name="Li Y.-Z."/>
        </authorList>
    </citation>
    <scope>NUCLEOTIDE SEQUENCE [LARGE SCALE GENOMIC DNA]</scope>
    <source>
        <strain evidence="4 5">So0157-18</strain>
    </source>
</reference>
<dbReference type="PRINTS" id="PR00080">
    <property type="entry name" value="SDRFAMILY"/>
</dbReference>
<comment type="caution">
    <text evidence="4">The sequence shown here is derived from an EMBL/GenBank/DDBJ whole genome shotgun (WGS) entry which is preliminary data.</text>
</comment>
<dbReference type="PANTHER" id="PTHR43976:SF16">
    <property type="entry name" value="SHORT-CHAIN DEHYDROGENASE_REDUCTASE FAMILY PROTEIN"/>
    <property type="match status" value="1"/>
</dbReference>
<evidence type="ECO:0000256" key="2">
    <source>
        <dbReference type="ARBA" id="ARBA00023002"/>
    </source>
</evidence>
<name>A0A150NY67_SORCE</name>
<evidence type="ECO:0000256" key="1">
    <source>
        <dbReference type="ARBA" id="ARBA00006484"/>
    </source>
</evidence>
<sequence length="277" mass="29638">MSKTVLVTGCSSGFGRDIAKVFAAEGWNVAATMRKPEQETELRASDRVSVLPLDVQDRASIDAAVAATLARFGAIDVLVNNAGFGLHGVFEETAREKILEQFEVNVFGVMDVTRAALPAMRARRSGVVLNVSSGAGVFTLPMLSSYCASKFALEGFSEALSYELAPLGIRVKIVEPGGVPSTGFVERSAREALKTAPIADYAPFVDGANRLFAELVQARDGATSQGVARVIFEAATDGTDRLRYLGTENIAPLVAARRQTSEEAYLALMRSRFAPRL</sequence>
<dbReference type="EMBL" id="JELX01004612">
    <property type="protein sequence ID" value="KYF46693.1"/>
    <property type="molecule type" value="Genomic_DNA"/>
</dbReference>
<organism evidence="4 5">
    <name type="scientific">Sorangium cellulosum</name>
    <name type="common">Polyangium cellulosum</name>
    <dbReference type="NCBI Taxonomy" id="56"/>
    <lineage>
        <taxon>Bacteria</taxon>
        <taxon>Pseudomonadati</taxon>
        <taxon>Myxococcota</taxon>
        <taxon>Polyangia</taxon>
        <taxon>Polyangiales</taxon>
        <taxon>Polyangiaceae</taxon>
        <taxon>Sorangium</taxon>
    </lineage>
</organism>
<proteinExistence type="inferred from homology"/>
<comment type="similarity">
    <text evidence="1 3">Belongs to the short-chain dehydrogenases/reductases (SDR) family.</text>
</comment>
<dbReference type="AlphaFoldDB" id="A0A150NY67"/>
<accession>A0A150NY67</accession>
<dbReference type="InterPro" id="IPR002347">
    <property type="entry name" value="SDR_fam"/>
</dbReference>
<dbReference type="InterPro" id="IPR036291">
    <property type="entry name" value="NAD(P)-bd_dom_sf"/>
</dbReference>
<evidence type="ECO:0000313" key="4">
    <source>
        <dbReference type="EMBL" id="KYF46693.1"/>
    </source>
</evidence>
<dbReference type="Pfam" id="PF00106">
    <property type="entry name" value="adh_short"/>
    <property type="match status" value="1"/>
</dbReference>
<dbReference type="Proteomes" id="UP000075604">
    <property type="component" value="Unassembled WGS sequence"/>
</dbReference>
<dbReference type="PROSITE" id="PS00061">
    <property type="entry name" value="ADH_SHORT"/>
    <property type="match status" value="1"/>
</dbReference>
<keyword evidence="2" id="KW-0560">Oxidoreductase</keyword>
<dbReference type="Gene3D" id="3.40.50.720">
    <property type="entry name" value="NAD(P)-binding Rossmann-like Domain"/>
    <property type="match status" value="1"/>
</dbReference>
<protein>
    <submittedName>
        <fullName evidence="4">Short-chain dehydrogenase</fullName>
    </submittedName>
</protein>
<dbReference type="InterPro" id="IPR051911">
    <property type="entry name" value="SDR_oxidoreductase"/>
</dbReference>
<dbReference type="SUPFAM" id="SSF51735">
    <property type="entry name" value="NAD(P)-binding Rossmann-fold domains"/>
    <property type="match status" value="1"/>
</dbReference>
<evidence type="ECO:0000313" key="5">
    <source>
        <dbReference type="Proteomes" id="UP000075604"/>
    </source>
</evidence>